<keyword evidence="1" id="KW-0812">Transmembrane</keyword>
<protein>
    <submittedName>
        <fullName evidence="4">FecR domain-containing protein</fullName>
    </submittedName>
</protein>
<reference evidence="5" key="1">
    <citation type="submission" date="2021-03" db="EMBL/GenBank/DDBJ databases">
        <title>Assistant Professor.</title>
        <authorList>
            <person name="Huq M.A."/>
        </authorList>
    </citation>
    <scope>NUCLEOTIDE SEQUENCE [LARGE SCALE GENOMIC DNA]</scope>
    <source>
        <strain evidence="5">MAH-28</strain>
    </source>
</reference>
<proteinExistence type="predicted"/>
<feature type="domain" description="Protein FecR C-terminal" evidence="3">
    <location>
        <begin position="246"/>
        <end position="308"/>
    </location>
</feature>
<organism evidence="4 5">
    <name type="scientific">Chitinophaga chungangae</name>
    <dbReference type="NCBI Taxonomy" id="2821488"/>
    <lineage>
        <taxon>Bacteria</taxon>
        <taxon>Pseudomonadati</taxon>
        <taxon>Bacteroidota</taxon>
        <taxon>Chitinophagia</taxon>
        <taxon>Chitinophagales</taxon>
        <taxon>Chitinophagaceae</taxon>
        <taxon>Chitinophaga</taxon>
    </lineage>
</organism>
<dbReference type="PANTHER" id="PTHR30273">
    <property type="entry name" value="PERIPLASMIC SIGNAL SENSOR AND SIGMA FACTOR ACTIVATOR FECR-RELATED"/>
    <property type="match status" value="1"/>
</dbReference>
<dbReference type="EMBL" id="JAGHKP010000005">
    <property type="protein sequence ID" value="MBO9155323.1"/>
    <property type="molecule type" value="Genomic_DNA"/>
</dbReference>
<evidence type="ECO:0000256" key="1">
    <source>
        <dbReference type="SAM" id="Phobius"/>
    </source>
</evidence>
<dbReference type="PANTHER" id="PTHR30273:SF2">
    <property type="entry name" value="PROTEIN FECR"/>
    <property type="match status" value="1"/>
</dbReference>
<comment type="caution">
    <text evidence="4">The sequence shown here is derived from an EMBL/GenBank/DDBJ whole genome shotgun (WGS) entry which is preliminary data.</text>
</comment>
<gene>
    <name evidence="4" type="ORF">J7I43_24055</name>
</gene>
<accession>A0ABS3YKV8</accession>
<sequence>MDENQDHIKSLFIRLAEGKSTPGERLQLLEYLRRNPSPQALPELEELANEDSWPLMPGAEAENILARILRQEEPAIVRPMRKRNWLKIAAAALPVIGVAGLALWLAKEPRRIQYANDTKSVQTIRLSDGSIVSLNQQARVSVSADGRETWLEGEAFFSVQPSDKKPFTVHTAHSLDVTVLGTAFNVNAQKNGTQVVLNAGRVKVGTGETQMVLNPGEMADYHAATGKLLRQQADTLLFTSWKYDLIAFKARPLKEVMEKLGEQYGIGVVFDHAGAENLVFTGYLSSNDLPQALLTLEQAFTLKITLLDKQLHVNIK</sequence>
<keyword evidence="5" id="KW-1185">Reference proteome</keyword>
<dbReference type="InterPro" id="IPR032508">
    <property type="entry name" value="FecR_C"/>
</dbReference>
<dbReference type="Gene3D" id="2.60.120.1440">
    <property type="match status" value="1"/>
</dbReference>
<dbReference type="PIRSF" id="PIRSF018266">
    <property type="entry name" value="FecR"/>
    <property type="match status" value="1"/>
</dbReference>
<dbReference type="InterPro" id="IPR012373">
    <property type="entry name" value="Ferrdict_sens_TM"/>
</dbReference>
<dbReference type="Proteomes" id="UP000679126">
    <property type="component" value="Unassembled WGS sequence"/>
</dbReference>
<dbReference type="RefSeq" id="WP_209148550.1">
    <property type="nucleotide sequence ID" value="NZ_JAGHKP010000005.1"/>
</dbReference>
<evidence type="ECO:0000313" key="5">
    <source>
        <dbReference type="Proteomes" id="UP000679126"/>
    </source>
</evidence>
<dbReference type="InterPro" id="IPR006860">
    <property type="entry name" value="FecR"/>
</dbReference>
<feature type="domain" description="FecR protein" evidence="2">
    <location>
        <begin position="118"/>
        <end position="203"/>
    </location>
</feature>
<keyword evidence="1" id="KW-1133">Transmembrane helix</keyword>
<evidence type="ECO:0000259" key="3">
    <source>
        <dbReference type="Pfam" id="PF16344"/>
    </source>
</evidence>
<dbReference type="Pfam" id="PF16344">
    <property type="entry name" value="FecR_C"/>
    <property type="match status" value="1"/>
</dbReference>
<feature type="transmembrane region" description="Helical" evidence="1">
    <location>
        <begin position="85"/>
        <end position="106"/>
    </location>
</feature>
<dbReference type="Gene3D" id="3.55.50.30">
    <property type="match status" value="1"/>
</dbReference>
<dbReference type="Pfam" id="PF04773">
    <property type="entry name" value="FecR"/>
    <property type="match status" value="1"/>
</dbReference>
<keyword evidence="1" id="KW-0472">Membrane</keyword>
<name>A0ABS3YKV8_9BACT</name>
<evidence type="ECO:0000313" key="4">
    <source>
        <dbReference type="EMBL" id="MBO9155323.1"/>
    </source>
</evidence>
<evidence type="ECO:0000259" key="2">
    <source>
        <dbReference type="Pfam" id="PF04773"/>
    </source>
</evidence>